<evidence type="ECO:0000313" key="2">
    <source>
        <dbReference type="Proteomes" id="UP001497623"/>
    </source>
</evidence>
<accession>A0AAV2QMF7</accession>
<evidence type="ECO:0000313" key="1">
    <source>
        <dbReference type="EMBL" id="CAL4087366.1"/>
    </source>
</evidence>
<feature type="non-terminal residue" evidence="1">
    <location>
        <position position="342"/>
    </location>
</feature>
<protein>
    <recommendedName>
        <fullName evidence="3">Huntingtin</fullName>
    </recommendedName>
</protein>
<dbReference type="EMBL" id="CAXKWB010007478">
    <property type="protein sequence ID" value="CAL4087366.1"/>
    <property type="molecule type" value="Genomic_DNA"/>
</dbReference>
<reference evidence="1 2" key="1">
    <citation type="submission" date="2024-05" db="EMBL/GenBank/DDBJ databases">
        <authorList>
            <person name="Wallberg A."/>
        </authorList>
    </citation>
    <scope>NUCLEOTIDE SEQUENCE [LARGE SCALE GENOMIC DNA]</scope>
</reference>
<sequence length="342" mass="37617">IPVSERFSFLLTTLLSDIAAQDEKVREEILSTQVEVLSSLINVITRSTRDEQLRNFNAKVSLCRGPVSVLLGLARALGRSTSGDPLFLRIFPPPTIPVPVMTDATPHMAKKKSFTNFRSIIPRTLSMNIATDAISLVSCDSDRDASFRTPSHAVVGKRPILQTYQSVPYDPKCYFFQKYGSSFGASLPQATEYDHTLVFSIQHLQTVLAVAKKLLGSDVLNVLDDIAREVYNNGALKIFPYKTLRETINLVMVTLLRELLAYQKDLPVPFTRDVQIFVKGLYLSGQTELAGHQQQQVVAGQVEGGEVSTGAAQPTVNIFRLTVQANAACVDLLVWATADESG</sequence>
<feature type="non-terminal residue" evidence="1">
    <location>
        <position position="1"/>
    </location>
</feature>
<organism evidence="1 2">
    <name type="scientific">Meganyctiphanes norvegica</name>
    <name type="common">Northern krill</name>
    <name type="synonym">Thysanopoda norvegica</name>
    <dbReference type="NCBI Taxonomy" id="48144"/>
    <lineage>
        <taxon>Eukaryota</taxon>
        <taxon>Metazoa</taxon>
        <taxon>Ecdysozoa</taxon>
        <taxon>Arthropoda</taxon>
        <taxon>Crustacea</taxon>
        <taxon>Multicrustacea</taxon>
        <taxon>Malacostraca</taxon>
        <taxon>Eumalacostraca</taxon>
        <taxon>Eucarida</taxon>
        <taxon>Euphausiacea</taxon>
        <taxon>Euphausiidae</taxon>
        <taxon>Meganyctiphanes</taxon>
    </lineage>
</organism>
<name>A0AAV2QMF7_MEGNR</name>
<proteinExistence type="predicted"/>
<comment type="caution">
    <text evidence="1">The sequence shown here is derived from an EMBL/GenBank/DDBJ whole genome shotgun (WGS) entry which is preliminary data.</text>
</comment>
<evidence type="ECO:0008006" key="3">
    <source>
        <dbReference type="Google" id="ProtNLM"/>
    </source>
</evidence>
<gene>
    <name evidence="1" type="ORF">MNOR_LOCUS13210</name>
</gene>
<keyword evidence="2" id="KW-1185">Reference proteome</keyword>
<dbReference type="Proteomes" id="UP001497623">
    <property type="component" value="Unassembled WGS sequence"/>
</dbReference>
<dbReference type="AlphaFoldDB" id="A0AAV2QMF7"/>